<name>A0ABR6VU16_9BACT</name>
<protein>
    <submittedName>
        <fullName evidence="1">STAS/SEC14 domain-containing protein</fullName>
    </submittedName>
</protein>
<evidence type="ECO:0000313" key="1">
    <source>
        <dbReference type="EMBL" id="MBC3540702.1"/>
    </source>
</evidence>
<comment type="caution">
    <text evidence="1">The sequence shown here is derived from an EMBL/GenBank/DDBJ whole genome shotgun (WGS) entry which is preliminary data.</text>
</comment>
<proteinExistence type="predicted"/>
<sequence>MPLLLPSVYYESHAFTVRYDLERSLGMAVWRGKLTGADLQEALLICAYVMDKYRLTRWLADDRKMKAFSEEDRNWVEEHVVPAYLAGPLRRMAFLPSEDEKQVEAIEHLIQRAGDLDDLTLKSFQDEEEALRWLMQEF</sequence>
<reference evidence="1 2" key="1">
    <citation type="journal article" date="2019" name="Int. J. Syst. Evol. Microbiol.">
        <title>Rufibacter sediminis sp. nov., isolated from freshwater lake sediment.</title>
        <authorList>
            <person name="Qu J.H."/>
            <person name="Zhang L.J."/>
            <person name="Fu Y.H."/>
            <person name="Li H.F."/>
        </authorList>
    </citation>
    <scope>NUCLEOTIDE SEQUENCE [LARGE SCALE GENOMIC DNA]</scope>
    <source>
        <strain evidence="1 2">H-1</strain>
    </source>
</reference>
<accession>A0ABR6VU16</accession>
<dbReference type="Pfam" id="PF11964">
    <property type="entry name" value="SpoIIAA-like"/>
    <property type="match status" value="1"/>
</dbReference>
<keyword evidence="2" id="KW-1185">Reference proteome</keyword>
<dbReference type="InterPro" id="IPR021866">
    <property type="entry name" value="SpoIIAA-like"/>
</dbReference>
<evidence type="ECO:0000313" key="2">
    <source>
        <dbReference type="Proteomes" id="UP000659698"/>
    </source>
</evidence>
<dbReference type="RefSeq" id="WP_186638776.1">
    <property type="nucleotide sequence ID" value="NZ_JACOAF010000030.1"/>
</dbReference>
<organism evidence="1 2">
    <name type="scientific">Rufibacter sediminis</name>
    <dbReference type="NCBI Taxonomy" id="2762756"/>
    <lineage>
        <taxon>Bacteria</taxon>
        <taxon>Pseudomonadati</taxon>
        <taxon>Bacteroidota</taxon>
        <taxon>Cytophagia</taxon>
        <taxon>Cytophagales</taxon>
        <taxon>Hymenobacteraceae</taxon>
        <taxon>Rufibacter</taxon>
    </lineage>
</organism>
<dbReference type="Proteomes" id="UP000659698">
    <property type="component" value="Unassembled WGS sequence"/>
</dbReference>
<gene>
    <name evidence="1" type="ORF">H7U12_13495</name>
</gene>
<dbReference type="EMBL" id="JACOAF010000030">
    <property type="protein sequence ID" value="MBC3540702.1"/>
    <property type="molecule type" value="Genomic_DNA"/>
</dbReference>